<accession>A0A1F6T4S6</accession>
<reference evidence="1 2" key="1">
    <citation type="journal article" date="2016" name="Nat. Commun.">
        <title>Thousands of microbial genomes shed light on interconnected biogeochemical processes in an aquifer system.</title>
        <authorList>
            <person name="Anantharaman K."/>
            <person name="Brown C.T."/>
            <person name="Hug L.A."/>
            <person name="Sharon I."/>
            <person name="Castelle C.J."/>
            <person name="Probst A.J."/>
            <person name="Thomas B.C."/>
            <person name="Singh A."/>
            <person name="Wilkins M.J."/>
            <person name="Karaoz U."/>
            <person name="Brodie E.L."/>
            <person name="Williams K.H."/>
            <person name="Hubbard S.S."/>
            <person name="Banfield J.F."/>
        </authorList>
    </citation>
    <scope>NUCLEOTIDE SEQUENCE [LARGE SCALE GENOMIC DNA]</scope>
</reference>
<dbReference type="PANTHER" id="PTHR41791:SF1">
    <property type="entry name" value="SSL7039 PROTEIN"/>
    <property type="match status" value="1"/>
</dbReference>
<gene>
    <name evidence="1" type="ORF">A2140_07195</name>
</gene>
<organism evidence="1 2">
    <name type="scientific">Candidatus Muproteobacteria bacterium RBG_16_62_13</name>
    <dbReference type="NCBI Taxonomy" id="1817756"/>
    <lineage>
        <taxon>Bacteria</taxon>
        <taxon>Pseudomonadati</taxon>
        <taxon>Pseudomonadota</taxon>
        <taxon>Candidatus Muproteobacteria</taxon>
    </lineage>
</organism>
<proteinExistence type="predicted"/>
<dbReference type="PIRSF" id="PIRSF028744">
    <property type="entry name" value="Addict_mod_HI1419"/>
    <property type="match status" value="1"/>
</dbReference>
<protein>
    <recommendedName>
        <fullName evidence="3">Addiction module protein</fullName>
    </recommendedName>
</protein>
<evidence type="ECO:0000313" key="1">
    <source>
        <dbReference type="EMBL" id="OGI40138.1"/>
    </source>
</evidence>
<dbReference type="AlphaFoldDB" id="A0A1F6T4S6"/>
<dbReference type="EMBL" id="MFSQ01000064">
    <property type="protein sequence ID" value="OGI40138.1"/>
    <property type="molecule type" value="Genomic_DNA"/>
</dbReference>
<sequence>MDIWRRTGRRWFEHLDAVAAAKVSAALYRMAQDNLSSVKPVGKGVAEYRIDFGPGYRVYIGQQADVVVVLLGGGTKKGQNRDILQAQERWARHKTGRR</sequence>
<evidence type="ECO:0000313" key="2">
    <source>
        <dbReference type="Proteomes" id="UP000178379"/>
    </source>
</evidence>
<name>A0A1F6T4S6_9PROT</name>
<dbReference type="Proteomes" id="UP000178379">
    <property type="component" value="Unassembled WGS sequence"/>
</dbReference>
<comment type="caution">
    <text evidence="1">The sequence shown here is derived from an EMBL/GenBank/DDBJ whole genome shotgun (WGS) entry which is preliminary data.</text>
</comment>
<dbReference type="STRING" id="1817756.A2140_07195"/>
<dbReference type="NCBIfam" id="TIGR02683">
    <property type="entry name" value="upstrm_HI1419"/>
    <property type="match status" value="1"/>
</dbReference>
<evidence type="ECO:0008006" key="3">
    <source>
        <dbReference type="Google" id="ProtNLM"/>
    </source>
</evidence>
<dbReference type="InterPro" id="IPR014056">
    <property type="entry name" value="TypeIITA-like_toxin_pred"/>
</dbReference>
<dbReference type="PANTHER" id="PTHR41791">
    <property type="entry name" value="SSL7039 PROTEIN"/>
    <property type="match status" value="1"/>
</dbReference>